<feature type="transmembrane region" description="Helical" evidence="1">
    <location>
        <begin position="115"/>
        <end position="137"/>
    </location>
</feature>
<proteinExistence type="predicted"/>
<keyword evidence="1" id="KW-0472">Membrane</keyword>
<name>A0A9X6NEZ8_HYPEX</name>
<gene>
    <name evidence="2" type="ORF">BV898_16005</name>
</gene>
<organism evidence="2 3">
    <name type="scientific">Hypsibius exemplaris</name>
    <name type="common">Freshwater tardigrade</name>
    <dbReference type="NCBI Taxonomy" id="2072580"/>
    <lineage>
        <taxon>Eukaryota</taxon>
        <taxon>Metazoa</taxon>
        <taxon>Ecdysozoa</taxon>
        <taxon>Tardigrada</taxon>
        <taxon>Eutardigrada</taxon>
        <taxon>Parachela</taxon>
        <taxon>Hypsibioidea</taxon>
        <taxon>Hypsibiidae</taxon>
        <taxon>Hypsibius</taxon>
    </lineage>
</organism>
<evidence type="ECO:0000313" key="2">
    <source>
        <dbReference type="EMBL" id="OWA51526.1"/>
    </source>
</evidence>
<comment type="caution">
    <text evidence="2">The sequence shown here is derived from an EMBL/GenBank/DDBJ whole genome shotgun (WGS) entry which is preliminary data.</text>
</comment>
<sequence length="236" mass="26304">MACTGACRALSASADNYVVFFLAGLGAYYGAAHFLTHGRVLRFIKALSASSLNQRITFTLIACLMGAAWLVALEYAIQFYVPEFQISNLAGFPVAFLILLGLGLLSLYIQDNFIAWRIAAAIFMPMFQVAALHFYIISSGDFRQCIPLPMLYVLIPAVLAAMTWKHIAPLVTGCPVTGHSSSRIRRTHHVHRSPAARREPPPQDARFDYADFNWNYVDNPLMMRNDLSCSSNESYR</sequence>
<dbReference type="AlphaFoldDB" id="A0A9X6NEZ8"/>
<keyword evidence="3" id="KW-1185">Reference proteome</keyword>
<feature type="transmembrane region" description="Helical" evidence="1">
    <location>
        <begin position="56"/>
        <end position="77"/>
    </location>
</feature>
<protein>
    <submittedName>
        <fullName evidence="2">Uncharacterized protein</fullName>
    </submittedName>
</protein>
<feature type="transmembrane region" description="Helical" evidence="1">
    <location>
        <begin position="149"/>
        <end position="167"/>
    </location>
</feature>
<evidence type="ECO:0000313" key="3">
    <source>
        <dbReference type="Proteomes" id="UP000192578"/>
    </source>
</evidence>
<accession>A0A9X6NEZ8</accession>
<reference evidence="3" key="1">
    <citation type="submission" date="2017-01" db="EMBL/GenBank/DDBJ databases">
        <title>Comparative genomics of anhydrobiosis in the tardigrade Hypsibius dujardini.</title>
        <authorList>
            <person name="Yoshida Y."/>
            <person name="Koutsovoulos G."/>
            <person name="Laetsch D."/>
            <person name="Stevens L."/>
            <person name="Kumar S."/>
            <person name="Horikawa D."/>
            <person name="Ishino K."/>
            <person name="Komine S."/>
            <person name="Tomita M."/>
            <person name="Blaxter M."/>
            <person name="Arakawa K."/>
        </authorList>
    </citation>
    <scope>NUCLEOTIDE SEQUENCE [LARGE SCALE GENOMIC DNA]</scope>
    <source>
        <strain evidence="3">Z151</strain>
    </source>
</reference>
<dbReference type="EMBL" id="MTYJ01000230">
    <property type="protein sequence ID" value="OWA51526.1"/>
    <property type="molecule type" value="Genomic_DNA"/>
</dbReference>
<evidence type="ECO:0000256" key="1">
    <source>
        <dbReference type="SAM" id="Phobius"/>
    </source>
</evidence>
<keyword evidence="1" id="KW-0812">Transmembrane</keyword>
<feature type="transmembrane region" description="Helical" evidence="1">
    <location>
        <begin position="17"/>
        <end position="36"/>
    </location>
</feature>
<keyword evidence="1" id="KW-1133">Transmembrane helix</keyword>
<dbReference type="Proteomes" id="UP000192578">
    <property type="component" value="Unassembled WGS sequence"/>
</dbReference>
<dbReference type="OrthoDB" id="10471834at2759"/>
<feature type="transmembrane region" description="Helical" evidence="1">
    <location>
        <begin position="89"/>
        <end position="109"/>
    </location>
</feature>